<comment type="caution">
    <text evidence="4">The sequence shown here is derived from an EMBL/GenBank/DDBJ whole genome shotgun (WGS) entry which is preliminary data.</text>
</comment>
<dbReference type="InterPro" id="IPR015353">
    <property type="entry name" value="Rubisco_LSMT_subst-bd"/>
</dbReference>
<evidence type="ECO:0000313" key="4">
    <source>
        <dbReference type="EMBL" id="KAG6977490.1"/>
    </source>
</evidence>
<dbReference type="CDD" id="cd10527">
    <property type="entry name" value="SET_LSMT"/>
    <property type="match status" value="1"/>
</dbReference>
<feature type="compositionally biased region" description="Basic and acidic residues" evidence="2">
    <location>
        <begin position="560"/>
        <end position="575"/>
    </location>
</feature>
<feature type="compositionally biased region" description="Acidic residues" evidence="2">
    <location>
        <begin position="877"/>
        <end position="887"/>
    </location>
</feature>
<feature type="region of interest" description="Disordered" evidence="2">
    <location>
        <begin position="905"/>
        <end position="969"/>
    </location>
</feature>
<feature type="compositionally biased region" description="Polar residues" evidence="2">
    <location>
        <begin position="512"/>
        <end position="527"/>
    </location>
</feature>
<dbReference type="Proteomes" id="UP000709295">
    <property type="component" value="Unassembled WGS sequence"/>
</dbReference>
<feature type="compositionally biased region" description="Basic and acidic residues" evidence="2">
    <location>
        <begin position="790"/>
        <end position="803"/>
    </location>
</feature>
<evidence type="ECO:0000313" key="5">
    <source>
        <dbReference type="Proteomes" id="UP000709295"/>
    </source>
</evidence>
<feature type="compositionally biased region" description="Basic and acidic residues" evidence="2">
    <location>
        <begin position="92"/>
        <end position="133"/>
    </location>
</feature>
<feature type="region of interest" description="Disordered" evidence="2">
    <location>
        <begin position="168"/>
        <end position="210"/>
    </location>
</feature>
<feature type="region of interest" description="Disordered" evidence="2">
    <location>
        <begin position="64"/>
        <end position="155"/>
    </location>
</feature>
<feature type="domain" description="Rubisco LSMT substrate-binding" evidence="3">
    <location>
        <begin position="1329"/>
        <end position="1453"/>
    </location>
</feature>
<proteinExistence type="predicted"/>
<feature type="compositionally biased region" description="Basic and acidic residues" evidence="2">
    <location>
        <begin position="477"/>
        <end position="497"/>
    </location>
</feature>
<feature type="coiled-coil region" evidence="1">
    <location>
        <begin position="289"/>
        <end position="316"/>
    </location>
</feature>
<feature type="compositionally biased region" description="Acidic residues" evidence="2">
    <location>
        <begin position="1018"/>
        <end position="1028"/>
    </location>
</feature>
<feature type="compositionally biased region" description="Basic and acidic residues" evidence="2">
    <location>
        <begin position="810"/>
        <end position="822"/>
    </location>
</feature>
<feature type="compositionally biased region" description="Basic and acidic residues" evidence="2">
    <location>
        <begin position="537"/>
        <end position="547"/>
    </location>
</feature>
<feature type="coiled-coil region" evidence="1">
    <location>
        <begin position="19"/>
        <end position="51"/>
    </location>
</feature>
<dbReference type="PANTHER" id="PTHR13271">
    <property type="entry name" value="UNCHARACTERIZED PUTATIVE METHYLTRANSFERASE"/>
    <property type="match status" value="1"/>
</dbReference>
<feature type="compositionally biased region" description="Low complexity" evidence="2">
    <location>
        <begin position="457"/>
        <end position="476"/>
    </location>
</feature>
<evidence type="ECO:0000256" key="1">
    <source>
        <dbReference type="SAM" id="Coils"/>
    </source>
</evidence>
<feature type="region of interest" description="Disordered" evidence="2">
    <location>
        <begin position="420"/>
        <end position="590"/>
    </location>
</feature>
<dbReference type="Pfam" id="PF09273">
    <property type="entry name" value="Rubis-subs-bind"/>
    <property type="match status" value="1"/>
</dbReference>
<feature type="compositionally biased region" description="Basic and acidic residues" evidence="2">
    <location>
        <begin position="768"/>
        <end position="782"/>
    </location>
</feature>
<feature type="compositionally biased region" description="Acidic residues" evidence="2">
    <location>
        <begin position="71"/>
        <end position="86"/>
    </location>
</feature>
<feature type="region of interest" description="Disordered" evidence="2">
    <location>
        <begin position="765"/>
        <end position="891"/>
    </location>
</feature>
<keyword evidence="5" id="KW-1185">Reference proteome</keyword>
<name>A0A8J5J916_9STRA</name>
<feature type="compositionally biased region" description="Basic and acidic residues" evidence="2">
    <location>
        <begin position="187"/>
        <end position="201"/>
    </location>
</feature>
<feature type="compositionally biased region" description="Acidic residues" evidence="2">
    <location>
        <begin position="857"/>
        <end position="866"/>
    </location>
</feature>
<feature type="compositionally biased region" description="Polar residues" evidence="2">
    <location>
        <begin position="823"/>
        <end position="837"/>
    </location>
</feature>
<feature type="compositionally biased region" description="Acidic residues" evidence="2">
    <location>
        <begin position="549"/>
        <end position="559"/>
    </location>
</feature>
<protein>
    <recommendedName>
        <fullName evidence="3">Rubisco LSMT substrate-binding domain-containing protein</fullName>
    </recommendedName>
</protein>
<dbReference type="InterPro" id="IPR050600">
    <property type="entry name" value="SETD3_SETD6_MTase"/>
</dbReference>
<gene>
    <name evidence="4" type="ORF">JG688_00000327</name>
</gene>
<dbReference type="EMBL" id="JAENGY010000005">
    <property type="protein sequence ID" value="KAG6977490.1"/>
    <property type="molecule type" value="Genomic_DNA"/>
</dbReference>
<accession>A0A8J5J916</accession>
<evidence type="ECO:0000256" key="2">
    <source>
        <dbReference type="SAM" id="MobiDB-lite"/>
    </source>
</evidence>
<feature type="region of interest" description="Disordered" evidence="2">
    <location>
        <begin position="1018"/>
        <end position="1055"/>
    </location>
</feature>
<sequence>MRLIRETDDSFSVIDRAAKKLYHEQLERSEREKEKELQERMEAEKKNLLEKDLALQAVMASITGKKSISEADSDVDAQSSGDEDELQSSQYKRLEEIMAEVEKERAQETEENIGRDESTVNKDERQSKEESKPPRFKNTRTSVRHRDGMPVSPSSAFWDQLVAETTENEFESASRPHVAIDDSELVAQRESRLRDDDERTIDSPPRVHSPRTLSQRLIAAVDYQEAIFEAHIQLSMMEHAHELETVQAETITLAQAFKEEMEDNATSHQLALDHATLEKKFDSDMQDVMQQLDTIRQAEEQERAATEARLEQELKVANLRECSVQTESSQRADVATSAALCVDTSTSPIRFGVDAAVQHGTIEQKTGGESPVAASNHEMEYASEESDDVYDETFENQSQVQVDRQIGDKTSIFDVPSVVESLTNSSPKSESDRESEIQSVISDQAGDNYEESSVANSVAYEESFAEESAAVSAVKSTVDDEVHESESIKPVKRKADESVSVSMDYDDDFEASSPTMKASVSRMSQGTVEDDVEDELEVSRSSEHCESSGDIEEEVDSDSDSVKVDEEAVSEDVKSDYYSSQFDDTSRGDSKMTKMEIKNTTPVVQGSGKSIVQTQGRRSVADELGLNARRATDSVSAAYILDLERRKQAEESLLDLRLQTVEQKYQHEVKQLENTMGDDDELKLRKETLTVAFLAEKANVESLKAASTARYYQDLHSFRSLSLGWPHAVGRGSDGRLHPPFFSEHIAGFVPSAVAWSVAHPIQSKSPTHVDDERDVSTRRDEYTDEFASDPEKGGKASVEEKNNGNSTEAESRSIASEHSESRSIASEYSESRSIASEYSDIDDDAKEPSDAPETSEVAEEEDFEQENEKVKAVSVQEEEEQYEDEFVSMSENFPAQKDIVVDAETAEIAESTEVAEPGEQDNEDSIHGDSEYDEDFASVSESIQHERPDLSNSSVVEETEIEEQDAEAHMEASELLKVSENEVPTTEHKEVLQTPSVMSKLFGKNAIDRSPVVEESYDDEYEAESFEEGQNNGHKTSEIASDEADQVEDEDGHRNDEMEVVTALLEWLKAHEGIDSLLDIRYLGKLEGHGVFAKQALTSGQVTLRVPFKLTMNTESAAQSDLAPVLEKYPQIPDDEVLALHLMHERSKGNDSFFAPFIASLPTTFDLPVFWSESELNELKGTNVLLLTQLMKQQLQRDFENIHQAVAEDFPDIFASLPTLTLEDYTWAMSVIWSRAFGVTRDAKYLRVLCPAMDMFNHDVSLRNPLDDFVSFDEETQMLTHHVPEEVATGSALHISYGQYSNAKLLYSYGFVAKENPRRAVDFWMKVPPNDPYLKLKQTVLDSNELTRDQTYDFCGTLFNNDVDERLLATLRVILMNEQEIRMYKKAFEKSILSGRNELVVYENLQNTCRRKLANYATTLEEDEAILAETETESNPRLSFAVRVRAEDKQVLTGVITTLEKWKQVLASTPEKYPPSTTRS</sequence>
<reference evidence="4" key="1">
    <citation type="submission" date="2021-01" db="EMBL/GenBank/DDBJ databases">
        <title>Phytophthora aleatoria, a newly-described species from Pinus radiata is distinct from Phytophthora cactorum isolates based on comparative genomics.</title>
        <authorList>
            <person name="Mcdougal R."/>
            <person name="Panda P."/>
            <person name="Williams N."/>
            <person name="Studholme D.J."/>
        </authorList>
    </citation>
    <scope>NUCLEOTIDE SEQUENCE</scope>
    <source>
        <strain evidence="4">NZFS 4037</strain>
    </source>
</reference>
<evidence type="ECO:0000259" key="3">
    <source>
        <dbReference type="Pfam" id="PF09273"/>
    </source>
</evidence>
<dbReference type="GO" id="GO:0016279">
    <property type="term" value="F:protein-lysine N-methyltransferase activity"/>
    <property type="evidence" value="ECO:0007669"/>
    <property type="project" value="TreeGrafter"/>
</dbReference>
<feature type="compositionally biased region" description="Acidic residues" evidence="2">
    <location>
        <begin position="1041"/>
        <end position="1051"/>
    </location>
</feature>
<organism evidence="4 5">
    <name type="scientific">Phytophthora aleatoria</name>
    <dbReference type="NCBI Taxonomy" id="2496075"/>
    <lineage>
        <taxon>Eukaryota</taxon>
        <taxon>Sar</taxon>
        <taxon>Stramenopiles</taxon>
        <taxon>Oomycota</taxon>
        <taxon>Peronosporomycetes</taxon>
        <taxon>Peronosporales</taxon>
        <taxon>Peronosporaceae</taxon>
        <taxon>Phytophthora</taxon>
    </lineage>
</organism>
<keyword evidence="1" id="KW-0175">Coiled coil</keyword>
<dbReference type="PANTHER" id="PTHR13271:SF137">
    <property type="entry name" value="SET DOMAIN-CONTAINING PROTEIN"/>
    <property type="match status" value="1"/>
</dbReference>